<feature type="transmembrane region" description="Helical" evidence="1">
    <location>
        <begin position="63"/>
        <end position="87"/>
    </location>
</feature>
<feature type="transmembrane region" description="Helical" evidence="1">
    <location>
        <begin position="126"/>
        <end position="147"/>
    </location>
</feature>
<dbReference type="RefSeq" id="XP_007937650.1">
    <property type="nucleotide sequence ID" value="XM_007939459.1"/>
</dbReference>
<feature type="transmembrane region" description="Helical" evidence="1">
    <location>
        <begin position="12"/>
        <end position="32"/>
    </location>
</feature>
<dbReference type="Proteomes" id="UP000694850">
    <property type="component" value="Unplaced"/>
</dbReference>
<gene>
    <name evidence="3" type="primary">LOC103195826</name>
</gene>
<dbReference type="AlphaFoldDB" id="A0A8B6ZPL8"/>
<dbReference type="Pfam" id="PF15049">
    <property type="entry name" value="DUF4534"/>
    <property type="match status" value="1"/>
</dbReference>
<evidence type="ECO:0000313" key="2">
    <source>
        <dbReference type="Proteomes" id="UP000694850"/>
    </source>
</evidence>
<sequence>MREQYWCGMTAKMGTVLSGVFTIIATDMYLIFEGKHLQSDTCAETQQRMQDMEQIISQYVVCWGFRIVIIMSTITIVISFFLLYSVYAQMFRGIMIYIIWILFYEAVNIIIQVFTNSNSRVQVVRVMRWFGLVSRVFMHCFWMFFVISYMHILYRNKSQDNIHTYKRHFSVNNRKFLWNKSKIIDFSHHYK</sequence>
<keyword evidence="2" id="KW-1185">Reference proteome</keyword>
<dbReference type="InterPro" id="IPR027862">
    <property type="entry name" value="DUF4534"/>
</dbReference>
<accession>A0A8B6ZPL8</accession>
<dbReference type="PANTHER" id="PTHR34928">
    <property type="entry name" value="TRANSMEMBRANE PROTEIN 217"/>
    <property type="match status" value="1"/>
</dbReference>
<proteinExistence type="predicted"/>
<evidence type="ECO:0000256" key="1">
    <source>
        <dbReference type="SAM" id="Phobius"/>
    </source>
</evidence>
<dbReference type="OrthoDB" id="8878550at2759"/>
<protein>
    <submittedName>
        <fullName evidence="3">Transmembrane protein 217-like</fullName>
    </submittedName>
</protein>
<keyword evidence="1" id="KW-0472">Membrane</keyword>
<name>A0A8B6ZPL8_ORYAF</name>
<reference evidence="3" key="1">
    <citation type="submission" date="2025-08" db="UniProtKB">
        <authorList>
            <consortium name="RefSeq"/>
        </authorList>
    </citation>
    <scope>IDENTIFICATION</scope>
</reference>
<dbReference type="GeneID" id="103195826"/>
<dbReference type="PANTHER" id="PTHR34928:SF2">
    <property type="entry name" value="TRANSMEMBRANE PROTEIN 217"/>
    <property type="match status" value="1"/>
</dbReference>
<evidence type="ECO:0000313" key="3">
    <source>
        <dbReference type="RefSeq" id="XP_007937650.1"/>
    </source>
</evidence>
<feature type="transmembrane region" description="Helical" evidence="1">
    <location>
        <begin position="94"/>
        <end position="114"/>
    </location>
</feature>
<organism evidence="2 3">
    <name type="scientific">Orycteropus afer afer</name>
    <dbReference type="NCBI Taxonomy" id="1230840"/>
    <lineage>
        <taxon>Eukaryota</taxon>
        <taxon>Metazoa</taxon>
        <taxon>Chordata</taxon>
        <taxon>Craniata</taxon>
        <taxon>Vertebrata</taxon>
        <taxon>Euteleostomi</taxon>
        <taxon>Mammalia</taxon>
        <taxon>Eutheria</taxon>
        <taxon>Afrotheria</taxon>
        <taxon>Tubulidentata</taxon>
        <taxon>Orycteropodidae</taxon>
        <taxon>Orycteropus</taxon>
    </lineage>
</organism>
<keyword evidence="1" id="KW-1133">Transmembrane helix</keyword>
<keyword evidence="1" id="KW-0812">Transmembrane</keyword>